<evidence type="ECO:0000313" key="1">
    <source>
        <dbReference type="EMBL" id="APE44160.1"/>
    </source>
</evidence>
<dbReference type="STRING" id="1917485.BOO69_12690"/>
<dbReference type="NCBIfam" id="TIGR02215">
    <property type="entry name" value="phage_chp_gp8"/>
    <property type="match status" value="1"/>
</dbReference>
<keyword evidence="2" id="KW-1185">Reference proteome</keyword>
<gene>
    <name evidence="1" type="ORF">BOO69_12690</name>
</gene>
<dbReference type="AlphaFoldDB" id="A0A1J0WJ12"/>
<dbReference type="InterPro" id="IPR011738">
    <property type="entry name" value="Phage_CHP"/>
</dbReference>
<dbReference type="EMBL" id="CP018076">
    <property type="protein sequence ID" value="APE44160.1"/>
    <property type="molecule type" value="Genomic_DNA"/>
</dbReference>
<reference evidence="1 2" key="1">
    <citation type="submission" date="2016-11" db="EMBL/GenBank/DDBJ databases">
        <title>Complete genome sequence of Sulfitobacter sp. AM1-D1, a toxic bacteria associated with marine dinoflagellate Alexandrium minutum in East China Sea.</title>
        <authorList>
            <person name="Yang Q."/>
            <person name="Zhang X."/>
            <person name="Tian X."/>
        </authorList>
    </citation>
    <scope>NUCLEOTIDE SEQUENCE [LARGE SCALE GENOMIC DNA]</scope>
    <source>
        <strain evidence="1 2">AM1-D1</strain>
    </source>
</reference>
<evidence type="ECO:0008006" key="3">
    <source>
        <dbReference type="Google" id="ProtNLM"/>
    </source>
</evidence>
<sequence>MKMLVQRTAGDASLPFILDDLKLHLRVFDDAEDTAVQNIGLTAAAEIEQFAQIALLTQTIRVTIFDPCRESGLRLPIGPVADDDLPTVTIDGAAFTDFEFVGGNRPYVRWLASYHDLTQSRMTIEYQAGFGDAAEDVPPDLAQALMDQAALHYDGRSPMDAKSLTTSPHMARIGARYRGVQA</sequence>
<evidence type="ECO:0000313" key="2">
    <source>
        <dbReference type="Proteomes" id="UP000181897"/>
    </source>
</evidence>
<organism evidence="1 2">
    <name type="scientific">Sulfitobacter alexandrii</name>
    <dbReference type="NCBI Taxonomy" id="1917485"/>
    <lineage>
        <taxon>Bacteria</taxon>
        <taxon>Pseudomonadati</taxon>
        <taxon>Pseudomonadota</taxon>
        <taxon>Alphaproteobacteria</taxon>
        <taxon>Rhodobacterales</taxon>
        <taxon>Roseobacteraceae</taxon>
        <taxon>Sulfitobacter</taxon>
    </lineage>
</organism>
<protein>
    <recommendedName>
        <fullName evidence="3">Phage gp6-like head-tail connector protein</fullName>
    </recommendedName>
</protein>
<proteinExistence type="predicted"/>
<dbReference type="OrthoDB" id="7728228at2"/>
<dbReference type="Gene3D" id="1.10.3230.30">
    <property type="entry name" value="Phage gp6-like head-tail connector protein"/>
    <property type="match status" value="1"/>
</dbReference>
<dbReference type="KEGG" id="suam:BOO69_12690"/>
<name>A0A1J0WJ12_9RHOB</name>
<accession>A0A1J0WJ12</accession>
<dbReference type="RefSeq" id="WP_071972500.1">
    <property type="nucleotide sequence ID" value="NZ_CP018076.1"/>
</dbReference>
<dbReference type="Proteomes" id="UP000181897">
    <property type="component" value="Chromosome"/>
</dbReference>